<dbReference type="InterPro" id="IPR029063">
    <property type="entry name" value="SAM-dependent_MTases_sf"/>
</dbReference>
<evidence type="ECO:0000313" key="10">
    <source>
        <dbReference type="Proteomes" id="UP000326169"/>
    </source>
</evidence>
<dbReference type="PANTHER" id="PTHR33841:SF1">
    <property type="entry name" value="DNA METHYLTRANSFERASE A"/>
    <property type="match status" value="1"/>
</dbReference>
<dbReference type="PRINTS" id="PR00507">
    <property type="entry name" value="N12N6MTFRASE"/>
</dbReference>
<dbReference type="Pfam" id="PF22240">
    <property type="entry name" value="ISP_coupler"/>
    <property type="match status" value="1"/>
</dbReference>
<dbReference type="Pfam" id="PF02384">
    <property type="entry name" value="N6_Mtase"/>
    <property type="match status" value="1"/>
</dbReference>
<keyword evidence="2" id="KW-0489">Methyltransferase</keyword>
<gene>
    <name evidence="9" type="ORF">NIES46_03170</name>
</gene>
<keyword evidence="3" id="KW-0808">Transferase</keyword>
<dbReference type="EMBL" id="BIMW01000009">
    <property type="protein sequence ID" value="GCE92278.1"/>
    <property type="molecule type" value="Genomic_DNA"/>
</dbReference>
<dbReference type="PROSITE" id="PS00092">
    <property type="entry name" value="N6_MTASE"/>
    <property type="match status" value="1"/>
</dbReference>
<protein>
    <recommendedName>
        <fullName evidence="1">site-specific DNA-methyltransferase (adenine-specific)</fullName>
        <ecNumber evidence="1">2.1.1.72</ecNumber>
    </recommendedName>
</protein>
<evidence type="ECO:0000313" key="9">
    <source>
        <dbReference type="EMBL" id="GCE92278.1"/>
    </source>
</evidence>
<comment type="catalytic activity">
    <reaction evidence="5">
        <text>a 2'-deoxyadenosine in DNA + S-adenosyl-L-methionine = an N(6)-methyl-2'-deoxyadenosine in DNA + S-adenosyl-L-homocysteine + H(+)</text>
        <dbReference type="Rhea" id="RHEA:15197"/>
        <dbReference type="Rhea" id="RHEA-COMP:12418"/>
        <dbReference type="Rhea" id="RHEA-COMP:12419"/>
        <dbReference type="ChEBI" id="CHEBI:15378"/>
        <dbReference type="ChEBI" id="CHEBI:57856"/>
        <dbReference type="ChEBI" id="CHEBI:59789"/>
        <dbReference type="ChEBI" id="CHEBI:90615"/>
        <dbReference type="ChEBI" id="CHEBI:90616"/>
        <dbReference type="EC" id="2.1.1.72"/>
    </reaction>
</comment>
<dbReference type="Pfam" id="PF18135">
    <property type="entry name" value="Type_ISP_C"/>
    <property type="match status" value="1"/>
</dbReference>
<dbReference type="InterPro" id="IPR053980">
    <property type="entry name" value="ISP_coupler"/>
</dbReference>
<dbReference type="Proteomes" id="UP000326169">
    <property type="component" value="Unassembled WGS sequence"/>
</dbReference>
<accession>A0A5M3T2R3</accession>
<name>A0A5M3T2R3_LIMPL</name>
<feature type="domain" description="Type ISP restriction-modification enzyme LLaBIII C-terminal specificity" evidence="7">
    <location>
        <begin position="659"/>
        <end position="1000"/>
    </location>
</feature>
<evidence type="ECO:0000256" key="4">
    <source>
        <dbReference type="ARBA" id="ARBA00022747"/>
    </source>
</evidence>
<evidence type="ECO:0000256" key="3">
    <source>
        <dbReference type="ARBA" id="ARBA00022679"/>
    </source>
</evidence>
<evidence type="ECO:0000256" key="1">
    <source>
        <dbReference type="ARBA" id="ARBA00011900"/>
    </source>
</evidence>
<comment type="caution">
    <text evidence="9">The sequence shown here is derived from an EMBL/GenBank/DDBJ whole genome shotgun (WGS) entry which is preliminary data.</text>
</comment>
<reference evidence="9 10" key="1">
    <citation type="journal article" date="2019" name="J Genomics">
        <title>The Draft Genome of a Hydrogen-producing Cyanobacterium, Arthrospira platensis NIES-46.</title>
        <authorList>
            <person name="Suzuki S."/>
            <person name="Yamaguchi H."/>
            <person name="Kawachi M."/>
        </authorList>
    </citation>
    <scope>NUCLEOTIDE SEQUENCE [LARGE SCALE GENOMIC DNA]</scope>
    <source>
        <strain evidence="9 10">NIES-46</strain>
    </source>
</reference>
<dbReference type="RefSeq" id="WP_014275353.1">
    <property type="nucleotide sequence ID" value="NZ_BIMW01000009.1"/>
</dbReference>
<dbReference type="InterPro" id="IPR002052">
    <property type="entry name" value="DNA_methylase_N6_adenine_CS"/>
</dbReference>
<organism evidence="9 10">
    <name type="scientific">Limnospira platensis NIES-46</name>
    <dbReference type="NCBI Taxonomy" id="1236695"/>
    <lineage>
        <taxon>Bacteria</taxon>
        <taxon>Bacillati</taxon>
        <taxon>Cyanobacteriota</taxon>
        <taxon>Cyanophyceae</taxon>
        <taxon>Oscillatoriophycideae</taxon>
        <taxon>Oscillatoriales</taxon>
        <taxon>Sirenicapillariaceae</taxon>
        <taxon>Limnospira</taxon>
    </lineage>
</organism>
<feature type="domain" description="Type ISP restriction-modification enzyme coupler" evidence="8">
    <location>
        <begin position="162"/>
        <end position="282"/>
    </location>
</feature>
<evidence type="ECO:0000256" key="2">
    <source>
        <dbReference type="ARBA" id="ARBA00022603"/>
    </source>
</evidence>
<dbReference type="GeneID" id="301681292"/>
<keyword evidence="10" id="KW-1185">Reference proteome</keyword>
<sequence>MATLNLKPSHKAVKSYYQTLQNFTKFGAANEGAVKVAFADLLTSCCQQFNWLLVQENSLKLTEKKRIQVDGLLVRDDTLKHGIWEAKDTADDLPKEVQKKFAKGYPKDNIIFQSPERVIIWQGGKQVYDQDITKPEALVESLKLFFEYRPPQIENWEKAAAEFGEKVRGLGEKLVDLIESERQTNPKFIDAFEGFINLCRQSINPNISDAAVEEMLIQHLLTERIFRQIFNNPDFTRRNIIAVEIEKVIETLTSKSFSRAHFLGDVDYFYRALEEAAATITEYSEKQHFLNTVYERFFQGFSLKVADTHGIVYTPQSIVDFMVKSVDEILRTEFNKSLSDKGVHILDPFVGTGNFIMRIMREIRKTALSHKYQQELHCNEVMLLPYYIASMNIEHEYLTATGQYQPFDGICLVDTFSVQESLQLDLFTPENTQRVKQQQSSPIFVVIGNPPYNAWQQNENDNNKNRKYSQRGGVDKRVAETYAKDSKATLKNSLYDPYVKAFRWAADRIEDEGIVAFVSNNSFIDGIAFDGMRQHLAQDFDAIYVLDLGGNIRKNTSNQAIYNVFDIKVGVSINLLIKRKEGNKSQGQIYYAAVGEFLRKEEKYAYLQKSQHWGGVDWEEMKPDKKHTWLTAGLQADFETFIPMGSKESKAAKGEATGAIFKIYSNGVKTNRDAWAYNFNPDELAANIQRIIATYNEQTRKWLDCPDKSANVDDFVTYDDAKISWSSTLKKYLQQGVIVEYDQNHIRQSLYRPFTKSRLYFDAYLNDRCGQFPYIFPTPETEKENRVICVVNEAQIPFSSQITNYIPCLHYGGRQTQCFPFYTYDKDGSNRQENITDWAVDAFREEYQNPAISKWDIFYYIYGLLHHPTYREKYADNLKREIPRIPYAPDFESFAKAGKRLAEIHINYEQQPEYPLKFIENDEVPLNWRVEKMKLSQDKTQLIYNEFLTLAGIPPKVFEYRLGNRSALDWIIDRYQVKIDKRSGIENDPNRLDDEEYIVRLIGQVITVSLETVDIVNNLAALE</sequence>
<dbReference type="SUPFAM" id="SSF53335">
    <property type="entry name" value="S-adenosyl-L-methionine-dependent methyltransferases"/>
    <property type="match status" value="1"/>
</dbReference>
<evidence type="ECO:0000256" key="5">
    <source>
        <dbReference type="ARBA" id="ARBA00047942"/>
    </source>
</evidence>
<evidence type="ECO:0000259" key="6">
    <source>
        <dbReference type="Pfam" id="PF02384"/>
    </source>
</evidence>
<dbReference type="EC" id="2.1.1.72" evidence="1"/>
<keyword evidence="4" id="KW-0680">Restriction system</keyword>
<dbReference type="InterPro" id="IPR003356">
    <property type="entry name" value="DNA_methylase_A-5"/>
</dbReference>
<evidence type="ECO:0000259" key="8">
    <source>
        <dbReference type="Pfam" id="PF22240"/>
    </source>
</evidence>
<dbReference type="InterPro" id="IPR041635">
    <property type="entry name" value="Type_ISP_LLaBIII_C"/>
</dbReference>
<evidence type="ECO:0000259" key="7">
    <source>
        <dbReference type="Pfam" id="PF18135"/>
    </source>
</evidence>
<dbReference type="InterPro" id="IPR050953">
    <property type="entry name" value="N4_N6_ade-DNA_methylase"/>
</dbReference>
<dbReference type="Gene3D" id="3.40.50.150">
    <property type="entry name" value="Vaccinia Virus protein VP39"/>
    <property type="match status" value="1"/>
</dbReference>
<proteinExistence type="predicted"/>
<dbReference type="PANTHER" id="PTHR33841">
    <property type="entry name" value="DNA METHYLTRANSFERASE YEEA-RELATED"/>
    <property type="match status" value="1"/>
</dbReference>
<feature type="domain" description="DNA methylase adenine-specific" evidence="6">
    <location>
        <begin position="287"/>
        <end position="478"/>
    </location>
</feature>